<dbReference type="InterPro" id="IPR036047">
    <property type="entry name" value="F-box-like_dom_sf"/>
</dbReference>
<reference evidence="2" key="1">
    <citation type="submission" date="2018-02" db="EMBL/GenBank/DDBJ databases">
        <authorList>
            <person name="Cohen D.B."/>
            <person name="Kent A.D."/>
        </authorList>
    </citation>
    <scope>NUCLEOTIDE SEQUENCE</scope>
</reference>
<sequence length="419" mass="49114">MAGSATQSKRKRRKLSRKKDSVLDRISNLPESLLCHILSFLPTKNAVATSILSSRWKLLWTLVPKLDLDTDTIDPYKGNWKLHWTVVPGLDLESQAIFFEHIVFRVLELQQQTQCLQKFRLKFEVGDSTSYGQYLETWLRVAAARKVKELNLEICFDRATMQILHLISIFHSREHSLSRLLSSCPVLEELSYERKYEEIEYRKISVPTVKRLSITLREDRYFCNHKLEINAPALEYFNFKGDLLDIKINEKLDNLVETNVDIWTFCSKRWEDDRHEERCRDRVFQLLAALSNVKLLSFYFREIELLHIGFVYPASYQNLVRLDFKVSVACNWLVLLDLLQNAPNLEFLVVSKSDDFLEHSLCWKEPPDYLSSHLKSLCYRGFEGLRSEVGFLKYIVKYARVLKTVTIQFSGGELKEIVL</sequence>
<protein>
    <recommendedName>
        <fullName evidence="1">F-box domain-containing protein</fullName>
    </recommendedName>
</protein>
<dbReference type="AlphaFoldDB" id="A0A2N9J7G2"/>
<dbReference type="PROSITE" id="PS50181">
    <property type="entry name" value="FBOX"/>
    <property type="match status" value="1"/>
</dbReference>
<dbReference type="EMBL" id="OIVN01006397">
    <property type="protein sequence ID" value="SPD32291.1"/>
    <property type="molecule type" value="Genomic_DNA"/>
</dbReference>
<organism evidence="2">
    <name type="scientific">Fagus sylvatica</name>
    <name type="common">Beechnut</name>
    <dbReference type="NCBI Taxonomy" id="28930"/>
    <lineage>
        <taxon>Eukaryota</taxon>
        <taxon>Viridiplantae</taxon>
        <taxon>Streptophyta</taxon>
        <taxon>Embryophyta</taxon>
        <taxon>Tracheophyta</taxon>
        <taxon>Spermatophyta</taxon>
        <taxon>Magnoliopsida</taxon>
        <taxon>eudicotyledons</taxon>
        <taxon>Gunneridae</taxon>
        <taxon>Pentapetalae</taxon>
        <taxon>rosids</taxon>
        <taxon>fabids</taxon>
        <taxon>Fagales</taxon>
        <taxon>Fagaceae</taxon>
        <taxon>Fagus</taxon>
    </lineage>
</organism>
<name>A0A2N9J7G2_FAGSY</name>
<dbReference type="InterPro" id="IPR032675">
    <property type="entry name" value="LRR_dom_sf"/>
</dbReference>
<dbReference type="Pfam" id="PF08387">
    <property type="entry name" value="FBD"/>
    <property type="match status" value="1"/>
</dbReference>
<dbReference type="InterPro" id="IPR050232">
    <property type="entry name" value="FBL13/AtMIF1-like"/>
</dbReference>
<accession>A0A2N9J7G2</accession>
<proteinExistence type="predicted"/>
<evidence type="ECO:0000313" key="2">
    <source>
        <dbReference type="EMBL" id="SPD32291.1"/>
    </source>
</evidence>
<dbReference type="Gene3D" id="1.20.1280.50">
    <property type="match status" value="1"/>
</dbReference>
<dbReference type="InterPro" id="IPR053781">
    <property type="entry name" value="F-box_AtFBL13-like"/>
</dbReference>
<dbReference type="PANTHER" id="PTHR31900:SF34">
    <property type="entry name" value="EMB|CAB62440.1-RELATED"/>
    <property type="match status" value="1"/>
</dbReference>
<evidence type="ECO:0000259" key="1">
    <source>
        <dbReference type="PROSITE" id="PS50181"/>
    </source>
</evidence>
<gene>
    <name evidence="2" type="ORF">FSB_LOCUS60173</name>
</gene>
<dbReference type="SUPFAM" id="SSF81383">
    <property type="entry name" value="F-box domain"/>
    <property type="match status" value="1"/>
</dbReference>
<dbReference type="InterPro" id="IPR001810">
    <property type="entry name" value="F-box_dom"/>
</dbReference>
<dbReference type="CDD" id="cd22160">
    <property type="entry name" value="F-box_AtFBL13-like"/>
    <property type="match status" value="1"/>
</dbReference>
<dbReference type="InterPro" id="IPR006566">
    <property type="entry name" value="FBD"/>
</dbReference>
<dbReference type="PANTHER" id="PTHR31900">
    <property type="entry name" value="F-BOX/RNI SUPERFAMILY PROTEIN-RELATED"/>
    <property type="match status" value="1"/>
</dbReference>
<feature type="domain" description="F-box" evidence="1">
    <location>
        <begin position="23"/>
        <end position="73"/>
    </location>
</feature>
<dbReference type="Gene3D" id="3.80.10.10">
    <property type="entry name" value="Ribonuclease Inhibitor"/>
    <property type="match status" value="1"/>
</dbReference>
<dbReference type="Pfam" id="PF00646">
    <property type="entry name" value="F-box"/>
    <property type="match status" value="1"/>
</dbReference>